<organism evidence="1">
    <name type="scientific">marine metagenome</name>
    <dbReference type="NCBI Taxonomy" id="408172"/>
    <lineage>
        <taxon>unclassified sequences</taxon>
        <taxon>metagenomes</taxon>
        <taxon>ecological metagenomes</taxon>
    </lineage>
</organism>
<dbReference type="EMBL" id="UINC01040696">
    <property type="protein sequence ID" value="SVB40932.1"/>
    <property type="molecule type" value="Genomic_DNA"/>
</dbReference>
<accession>A0A382DS74</accession>
<evidence type="ECO:0000313" key="1">
    <source>
        <dbReference type="EMBL" id="SVB40932.1"/>
    </source>
</evidence>
<dbReference type="AlphaFoldDB" id="A0A382DS74"/>
<feature type="non-terminal residue" evidence="1">
    <location>
        <position position="1"/>
    </location>
</feature>
<name>A0A382DS74_9ZZZZ</name>
<proteinExistence type="predicted"/>
<reference evidence="1" key="1">
    <citation type="submission" date="2018-05" db="EMBL/GenBank/DDBJ databases">
        <authorList>
            <person name="Lanie J.A."/>
            <person name="Ng W.-L."/>
            <person name="Kazmierczak K.M."/>
            <person name="Andrzejewski T.M."/>
            <person name="Davidsen T.M."/>
            <person name="Wayne K.J."/>
            <person name="Tettelin H."/>
            <person name="Glass J.I."/>
            <person name="Rusch D."/>
            <person name="Podicherti R."/>
            <person name="Tsui H.-C.T."/>
            <person name="Winkler M.E."/>
        </authorList>
    </citation>
    <scope>NUCLEOTIDE SEQUENCE</scope>
</reference>
<sequence length="54" mass="6082">VVLGIACRRIVLLLEKGLSHLLRITFRDDRGTRDWSGHDFPLGAAHKSNEEVRG</sequence>
<gene>
    <name evidence="1" type="ORF">METZ01_LOCUS193786</name>
</gene>
<protein>
    <submittedName>
        <fullName evidence="1">Uncharacterized protein</fullName>
    </submittedName>
</protein>